<dbReference type="PANTHER" id="PTHR44533:SF4">
    <property type="entry name" value="DEAD_H RNA HELICASE, PUTATIVE-RELATED"/>
    <property type="match status" value="1"/>
</dbReference>
<feature type="region of interest" description="Disordered" evidence="5">
    <location>
        <begin position="475"/>
        <end position="494"/>
    </location>
</feature>
<dbReference type="PANTHER" id="PTHR44533">
    <property type="entry name" value="DEAD/H RNA HELICASE, PUTATIVE-RELATED"/>
    <property type="match status" value="1"/>
</dbReference>
<dbReference type="EMBL" id="KN817601">
    <property type="protein sequence ID" value="KJA17610.1"/>
    <property type="molecule type" value="Genomic_DNA"/>
</dbReference>
<dbReference type="GO" id="GO:0003676">
    <property type="term" value="F:nucleic acid binding"/>
    <property type="evidence" value="ECO:0007669"/>
    <property type="project" value="InterPro"/>
</dbReference>
<evidence type="ECO:0000256" key="3">
    <source>
        <dbReference type="ARBA" id="ARBA00022806"/>
    </source>
</evidence>
<dbReference type="OrthoDB" id="2320933at2759"/>
<evidence type="ECO:0000256" key="5">
    <source>
        <dbReference type="SAM" id="MobiDB-lite"/>
    </source>
</evidence>
<dbReference type="InterPro" id="IPR014001">
    <property type="entry name" value="Helicase_ATP-bd"/>
</dbReference>
<dbReference type="InterPro" id="IPR059032">
    <property type="entry name" value="WHD_DDX60"/>
</dbReference>
<feature type="region of interest" description="Disordered" evidence="5">
    <location>
        <begin position="1161"/>
        <end position="1192"/>
    </location>
</feature>
<dbReference type="InterPro" id="IPR001650">
    <property type="entry name" value="Helicase_C-like"/>
</dbReference>
<dbReference type="GO" id="GO:0004386">
    <property type="term" value="F:helicase activity"/>
    <property type="evidence" value="ECO:0007669"/>
    <property type="project" value="UniProtKB-KW"/>
</dbReference>
<dbReference type="GO" id="GO:0005737">
    <property type="term" value="C:cytoplasm"/>
    <property type="evidence" value="ECO:0007669"/>
    <property type="project" value="TreeGrafter"/>
</dbReference>
<dbReference type="Pfam" id="PF23002">
    <property type="entry name" value="PIN-like_DDX60"/>
    <property type="match status" value="1"/>
</dbReference>
<keyword evidence="4" id="KW-0067">ATP-binding</keyword>
<dbReference type="CDD" id="cd18795">
    <property type="entry name" value="SF2_C_Ski2"/>
    <property type="match status" value="1"/>
</dbReference>
<feature type="region of interest" description="Disordered" evidence="5">
    <location>
        <begin position="531"/>
        <end position="556"/>
    </location>
</feature>
<dbReference type="Proteomes" id="UP000054270">
    <property type="component" value="Unassembled WGS sequence"/>
</dbReference>
<dbReference type="PROSITE" id="PS51192">
    <property type="entry name" value="HELICASE_ATP_BIND_1"/>
    <property type="match status" value="1"/>
</dbReference>
<accession>A0A0D2PBC3</accession>
<dbReference type="Gene3D" id="3.40.50.300">
    <property type="entry name" value="P-loop containing nucleotide triphosphate hydrolases"/>
    <property type="match status" value="2"/>
</dbReference>
<evidence type="ECO:0000256" key="1">
    <source>
        <dbReference type="ARBA" id="ARBA00022741"/>
    </source>
</evidence>
<dbReference type="InterPro" id="IPR052431">
    <property type="entry name" value="SKI2_subfamily_helicases"/>
</dbReference>
<keyword evidence="3" id="KW-0347">Helicase</keyword>
<proteinExistence type="predicted"/>
<protein>
    <recommendedName>
        <fullName evidence="10">P-loop containing nucleoside triphosphate hydrolase protein</fullName>
    </recommendedName>
</protein>
<dbReference type="SMART" id="SM00490">
    <property type="entry name" value="HELICc"/>
    <property type="match status" value="1"/>
</dbReference>
<dbReference type="GO" id="GO:0016787">
    <property type="term" value="F:hydrolase activity"/>
    <property type="evidence" value="ECO:0007669"/>
    <property type="project" value="UniProtKB-KW"/>
</dbReference>
<dbReference type="InterPro" id="IPR011545">
    <property type="entry name" value="DEAD/DEAH_box_helicase_dom"/>
</dbReference>
<evidence type="ECO:0000256" key="2">
    <source>
        <dbReference type="ARBA" id="ARBA00022801"/>
    </source>
</evidence>
<reference evidence="9" key="1">
    <citation type="submission" date="2014-04" db="EMBL/GenBank/DDBJ databases">
        <title>Evolutionary Origins and Diversification of the Mycorrhizal Mutualists.</title>
        <authorList>
            <consortium name="DOE Joint Genome Institute"/>
            <consortium name="Mycorrhizal Genomics Consortium"/>
            <person name="Kohler A."/>
            <person name="Kuo A."/>
            <person name="Nagy L.G."/>
            <person name="Floudas D."/>
            <person name="Copeland A."/>
            <person name="Barry K.W."/>
            <person name="Cichocki N."/>
            <person name="Veneault-Fourrey C."/>
            <person name="LaButti K."/>
            <person name="Lindquist E.A."/>
            <person name="Lipzen A."/>
            <person name="Lundell T."/>
            <person name="Morin E."/>
            <person name="Murat C."/>
            <person name="Riley R."/>
            <person name="Ohm R."/>
            <person name="Sun H."/>
            <person name="Tunlid A."/>
            <person name="Henrissat B."/>
            <person name="Grigoriev I.V."/>
            <person name="Hibbett D.S."/>
            <person name="Martin F."/>
        </authorList>
    </citation>
    <scope>NUCLEOTIDE SEQUENCE [LARGE SCALE GENOMIC DNA]</scope>
    <source>
        <strain evidence="9">FD-334 SS-4</strain>
    </source>
</reference>
<dbReference type="PROSITE" id="PS51194">
    <property type="entry name" value="HELICASE_CTER"/>
    <property type="match status" value="1"/>
</dbReference>
<dbReference type="Pfam" id="PF00271">
    <property type="entry name" value="Helicase_C"/>
    <property type="match status" value="1"/>
</dbReference>
<dbReference type="OMA" id="GYFHRLC"/>
<evidence type="ECO:0008006" key="10">
    <source>
        <dbReference type="Google" id="ProtNLM"/>
    </source>
</evidence>
<feature type="domain" description="Helicase C-terminal" evidence="7">
    <location>
        <begin position="1191"/>
        <end position="1348"/>
    </location>
</feature>
<gene>
    <name evidence="8" type="ORF">HYPSUDRAFT_90627</name>
</gene>
<feature type="domain" description="Helicase ATP-binding" evidence="6">
    <location>
        <begin position="758"/>
        <end position="926"/>
    </location>
</feature>
<keyword evidence="9" id="KW-1185">Reference proteome</keyword>
<keyword evidence="2" id="KW-0378">Hydrolase</keyword>
<dbReference type="InterPro" id="IPR027417">
    <property type="entry name" value="P-loop_NTPase"/>
</dbReference>
<feature type="compositionally biased region" description="Basic and acidic residues" evidence="5">
    <location>
        <begin position="1683"/>
        <end position="1704"/>
    </location>
</feature>
<evidence type="ECO:0000259" key="6">
    <source>
        <dbReference type="PROSITE" id="PS51192"/>
    </source>
</evidence>
<sequence length="1741" mass="197127">MHLEGVTSQGSKGSSKIEDDSYMWSLIDTWFVNTSRSSRWMDLLGDYAGSELFIMDGEALLQIVLDDQLLSIGRNGFSFQILHAYHSLERLLVEYHQRHANFEIVFWDNTKHLSIQMERDEFAVASRILARSMLFNHLLKLPFGVHVFEDLDDPSWIQYASQNKPMFVMSNDGSVEAALTKSPITFLHRSFLLDIHSRGLSVAMLNGAEYRDSKIFSFVYEPLVRTESKAILEALQPAIRSIRASLQGIFVSTFGDNDCLLDPLRGSISNSDGLLGLLREIHIIGSINKEVPPEISYLFIVHIFLVPSLTIHQRAQTRRQLPSSLEDVLRHFLPLIFVRMAKVTSARNQNVELDGTIFITLTSLALTHREEIEMMIGSVIQQKSQEIWKNLGGPALDFTAFRLRYSDSKDWLPSSKIQQLQDCRLLLPFNNPIFDEVFSSFDLSSSETDSLANPPGSRVIWSDNQHWHNHKSVLPHHLGGLQSQSTDPKDNLKRSRWAQKQRVQLQEQAATLTGAAGASIQQMVILPVAPSKSSKAERKANKQLTREPCTPNSTERLKHQIEDDRLATSKKNVEVKWTEHLAKMSNQPLPAQLQHIATLFRNKTLTNEPHIFVEMQVYHMQLKLQQWKEESDKSSPSNRDKYTVFFMKTIQDICRKKVITPFTRKAVTSVLITLGFSSFIDSLFSTLHVVDHRKGFSFIKLVSSKTKTALPAYSFMAITEHPIVWQLRLFGDYMDRSMDSLPDTRVKFEPDAWQRRVLDGIDQNKSLLVVAPTSAGKTFISFYAMEKILRESDDGILVYVAPTKSLVAQVAAEVYARFDKRLNGKSCWAIHTRDTRINDPQNCQILVTVPEVLSILILSPPMAKIWTPRIKRIVLDEIHSIGQIEVGTAWEQIILFAPCPIIGLSATIGSPKVFSDWLASVQQAHGFDYDFIEHCHRYSHLRKFFYTSDGEGTIGSLGDHRPTNRMRFMHPITMLLFGAQTIPSDLSLEAADTLSLYHALSSIEKDIPHDIQILNPEVFFRSPCRLLRQRDILDYESQLKAVVVALLSSCDMQDTGSPLRRVIRFLQEPISCPSEEEIMQDNDISVSAIRRDLVVLLADLHARDDLPAILFSFDRSNCEALAQNISASLKDAEERWRNQSTEWARKIDEWESRKLAPAGRKRAFAKASKQNKDDIRYASDPSGNETFDPEKPSSQFTFVGRCTGYSMTQFETEIKALEYALPVWAVEALRRGIAVHHAGMHVHYRSLIENLFRRGLIRVLIATGTLALGINAPAKTSVFVGDTPYLTALMYRQCAGRAGRRGFDLRGNVVFYGLPVDRVRRLALSKLPMLGGSFPLTATMTLRLFNLLSGSDNADVAVRAIKSMLSLPQIVMDSNFGRDQLLHHLRFSIEYLRRSSLLDNLGNPVNLAAIVSHLYYTEPSNLALVALLNSRVLHRLCNQDTLQSAKRTFMLVMCNLFGRRYLSKGFSEERTIKVLRAKYPSMIVLPPLPKAVQQVLIDHDDEILQTFQGYALAFSKRLASVDDTLPLSGVHIGGQHNCSDFDVAPIYKYLRDTSIPIVVRSPFVANSGHGDSFTSVVELTRTARAGLNLNHHAIPSMSALYRDSARHSEGLEHQLNAYILDFYSHEQFSILEEANCIRRGDVWYLLHDFELTLMTVRSSLLQLMLKNHQDSKSMGLAHDMQSDLHNFDDDHEGGNTEAKPDVTLKRPPGASTEDWEFFMIVHQVCKDFGAKFRPISEKTGS</sequence>
<dbReference type="FunFam" id="3.40.50.300:FF:001039">
    <property type="entry name" value="ATP-dependent RNA helicase DDX60"/>
    <property type="match status" value="1"/>
</dbReference>
<name>A0A0D2PBC3_HYPSF</name>
<dbReference type="STRING" id="945553.A0A0D2PBC3"/>
<dbReference type="GO" id="GO:0005524">
    <property type="term" value="F:ATP binding"/>
    <property type="evidence" value="ECO:0007669"/>
    <property type="project" value="UniProtKB-KW"/>
</dbReference>
<evidence type="ECO:0000259" key="7">
    <source>
        <dbReference type="PROSITE" id="PS51194"/>
    </source>
</evidence>
<dbReference type="SMART" id="SM00487">
    <property type="entry name" value="DEXDc"/>
    <property type="match status" value="1"/>
</dbReference>
<dbReference type="InterPro" id="IPR055124">
    <property type="entry name" value="PIN-like_DDX60"/>
</dbReference>
<feature type="region of interest" description="Disordered" evidence="5">
    <location>
        <begin position="1683"/>
        <end position="1707"/>
    </location>
</feature>
<keyword evidence="1" id="KW-0547">Nucleotide-binding</keyword>
<evidence type="ECO:0000313" key="9">
    <source>
        <dbReference type="Proteomes" id="UP000054270"/>
    </source>
</evidence>
<dbReference type="SUPFAM" id="SSF52540">
    <property type="entry name" value="P-loop containing nucleoside triphosphate hydrolases"/>
    <property type="match status" value="1"/>
</dbReference>
<organism evidence="8 9">
    <name type="scientific">Hypholoma sublateritium (strain FD-334 SS-4)</name>
    <dbReference type="NCBI Taxonomy" id="945553"/>
    <lineage>
        <taxon>Eukaryota</taxon>
        <taxon>Fungi</taxon>
        <taxon>Dikarya</taxon>
        <taxon>Basidiomycota</taxon>
        <taxon>Agaricomycotina</taxon>
        <taxon>Agaricomycetes</taxon>
        <taxon>Agaricomycetidae</taxon>
        <taxon>Agaricales</taxon>
        <taxon>Agaricineae</taxon>
        <taxon>Strophariaceae</taxon>
        <taxon>Hypholoma</taxon>
    </lineage>
</organism>
<evidence type="ECO:0000313" key="8">
    <source>
        <dbReference type="EMBL" id="KJA17610.1"/>
    </source>
</evidence>
<dbReference type="Pfam" id="PF26076">
    <property type="entry name" value="WHD_DDX60"/>
    <property type="match status" value="1"/>
</dbReference>
<evidence type="ECO:0000256" key="4">
    <source>
        <dbReference type="ARBA" id="ARBA00022840"/>
    </source>
</evidence>
<dbReference type="Pfam" id="PF00270">
    <property type="entry name" value="DEAD"/>
    <property type="match status" value="1"/>
</dbReference>